<keyword evidence="1" id="KW-0732">Signal</keyword>
<dbReference type="KEGG" id="malv:MALV_55090"/>
<evidence type="ECO:0000313" key="4">
    <source>
        <dbReference type="Proteomes" id="UP000466906"/>
    </source>
</evidence>
<protein>
    <recommendedName>
        <fullName evidence="2">DUF732 domain-containing protein</fullName>
    </recommendedName>
</protein>
<dbReference type="Proteomes" id="UP000466906">
    <property type="component" value="Plasmid pJCM12272"/>
</dbReference>
<organism evidence="3 4">
    <name type="scientific">Mycolicibacterium alvei</name>
    <dbReference type="NCBI Taxonomy" id="67081"/>
    <lineage>
        <taxon>Bacteria</taxon>
        <taxon>Bacillati</taxon>
        <taxon>Actinomycetota</taxon>
        <taxon>Actinomycetes</taxon>
        <taxon>Mycobacteriales</taxon>
        <taxon>Mycobacteriaceae</taxon>
        <taxon>Mycolicibacterium</taxon>
    </lineage>
</organism>
<dbReference type="InterPro" id="IPR007969">
    <property type="entry name" value="DUF732"/>
</dbReference>
<gene>
    <name evidence="3" type="ORF">MALV_55090</name>
</gene>
<reference evidence="3 4" key="1">
    <citation type="journal article" date="2019" name="Emerg. Microbes Infect.">
        <title>Comprehensive subspecies identification of 175 nontuberculous mycobacteria species based on 7547 genomic profiles.</title>
        <authorList>
            <person name="Matsumoto Y."/>
            <person name="Kinjo T."/>
            <person name="Motooka D."/>
            <person name="Nabeya D."/>
            <person name="Jung N."/>
            <person name="Uechi K."/>
            <person name="Horii T."/>
            <person name="Iida T."/>
            <person name="Fujita J."/>
            <person name="Nakamura S."/>
        </authorList>
    </citation>
    <scope>NUCLEOTIDE SEQUENCE [LARGE SCALE GENOMIC DNA]</scope>
    <source>
        <strain evidence="3 4">JCM 12272</strain>
        <plasmid evidence="3">pJCM12272</plasmid>
    </source>
</reference>
<evidence type="ECO:0000256" key="1">
    <source>
        <dbReference type="SAM" id="SignalP"/>
    </source>
</evidence>
<feature type="signal peptide" evidence="1">
    <location>
        <begin position="1"/>
        <end position="23"/>
    </location>
</feature>
<evidence type="ECO:0000313" key="3">
    <source>
        <dbReference type="EMBL" id="BBX30384.1"/>
    </source>
</evidence>
<geneLocation type="plasmid" evidence="3 4">
    <name>pJCM12272</name>
</geneLocation>
<feature type="chain" id="PRO_5039278458" description="DUF732 domain-containing protein" evidence="1">
    <location>
        <begin position="24"/>
        <end position="105"/>
    </location>
</feature>
<dbReference type="AlphaFoldDB" id="A0A6N4V3A0"/>
<evidence type="ECO:0000259" key="2">
    <source>
        <dbReference type="Pfam" id="PF05305"/>
    </source>
</evidence>
<dbReference type="Pfam" id="PF05305">
    <property type="entry name" value="DUF732"/>
    <property type="match status" value="1"/>
</dbReference>
<name>A0A6N4V3A0_9MYCO</name>
<keyword evidence="3" id="KW-0614">Plasmid</keyword>
<proteinExistence type="predicted"/>
<dbReference type="RefSeq" id="WP_088305586.1">
    <property type="nucleotide sequence ID" value="NZ_AP022566.1"/>
</dbReference>
<dbReference type="EMBL" id="AP022566">
    <property type="protein sequence ID" value="BBX30384.1"/>
    <property type="molecule type" value="Genomic_DNA"/>
</dbReference>
<feature type="domain" description="DUF732" evidence="2">
    <location>
        <begin position="32"/>
        <end position="102"/>
    </location>
</feature>
<keyword evidence="4" id="KW-1185">Reference proteome</keyword>
<accession>A0A6N4V3A0</accession>
<sequence length="105" mass="11276">MWTTWNRVTMGAVTFFAIGSALAAPAHANEQADRFVETLKQQYGISIKPDAADDIATTACAAPLSGVGLYNAQQAVLQRYPKNDLNLIATIMSAGIIAYCPERLT</sequence>